<keyword evidence="2" id="KW-1185">Reference proteome</keyword>
<dbReference type="InterPro" id="IPR052707">
    <property type="entry name" value="OsmC_Ohr_Peroxiredoxin"/>
</dbReference>
<dbReference type="GO" id="GO:0006979">
    <property type="term" value="P:response to oxidative stress"/>
    <property type="evidence" value="ECO:0007669"/>
    <property type="project" value="InterPro"/>
</dbReference>
<dbReference type="Gene3D" id="3.30.300.20">
    <property type="match status" value="1"/>
</dbReference>
<dbReference type="InterPro" id="IPR003718">
    <property type="entry name" value="OsmC/Ohr_fam"/>
</dbReference>
<dbReference type="NCBIfam" id="TIGR03562">
    <property type="entry name" value="osmo_induc_OsmC"/>
    <property type="match status" value="1"/>
</dbReference>
<dbReference type="EMBL" id="FOVH01000001">
    <property type="protein sequence ID" value="SFN14628.1"/>
    <property type="molecule type" value="Genomic_DNA"/>
</dbReference>
<dbReference type="InterPro" id="IPR036102">
    <property type="entry name" value="OsmC/Ohrsf"/>
</dbReference>
<name>A0A1I4WLI9_9ACTN</name>
<sequence length="147" mass="15091">MVKNRGMATTRTANAHWEGSLLEGQGTVSLDSSKLGTYDVTWASRSEEPGGRTSPEELIAAAHSTCYSMALSHGLAGAGTPPEKVDTKAEVTFQPGEGITGIHLTVRASVPGLSAADFEKAAQDAKAGCPVSKALAGTTITLDAGLY</sequence>
<dbReference type="InterPro" id="IPR019904">
    <property type="entry name" value="Peroxiredoxin_OsmC"/>
</dbReference>
<gene>
    <name evidence="1" type="ORF">SAMN04489713_101412</name>
</gene>
<dbReference type="PANTHER" id="PTHR42830">
    <property type="entry name" value="OSMOTICALLY INDUCIBLE FAMILY PROTEIN"/>
    <property type="match status" value="1"/>
</dbReference>
<dbReference type="PANTHER" id="PTHR42830:SF1">
    <property type="entry name" value="OSMOTICALLY INDUCIBLE FAMILY PROTEIN"/>
    <property type="match status" value="1"/>
</dbReference>
<reference evidence="1 2" key="1">
    <citation type="submission" date="2016-10" db="EMBL/GenBank/DDBJ databases">
        <authorList>
            <person name="de Groot N.N."/>
        </authorList>
    </citation>
    <scope>NUCLEOTIDE SEQUENCE [LARGE SCALE GENOMIC DNA]</scope>
    <source>
        <strain evidence="1 2">DSM 43067</strain>
    </source>
</reference>
<dbReference type="SUPFAM" id="SSF82784">
    <property type="entry name" value="OsmC-like"/>
    <property type="match status" value="1"/>
</dbReference>
<dbReference type="STRING" id="1993.SAMN04489713_101412"/>
<dbReference type="GO" id="GO:0004601">
    <property type="term" value="F:peroxidase activity"/>
    <property type="evidence" value="ECO:0007669"/>
    <property type="project" value="InterPro"/>
</dbReference>
<dbReference type="Pfam" id="PF02566">
    <property type="entry name" value="OsmC"/>
    <property type="match status" value="1"/>
</dbReference>
<dbReference type="AlphaFoldDB" id="A0A1I4WLI9"/>
<evidence type="ECO:0000313" key="2">
    <source>
        <dbReference type="Proteomes" id="UP000183413"/>
    </source>
</evidence>
<evidence type="ECO:0000313" key="1">
    <source>
        <dbReference type="EMBL" id="SFN14628.1"/>
    </source>
</evidence>
<dbReference type="InParanoid" id="A0A1I4WLI9"/>
<dbReference type="InterPro" id="IPR015946">
    <property type="entry name" value="KH_dom-like_a/b"/>
</dbReference>
<dbReference type="Proteomes" id="UP000183413">
    <property type="component" value="Unassembled WGS sequence"/>
</dbReference>
<protein>
    <submittedName>
        <fullName evidence="1">Osmotically inducible protein OsmC</fullName>
    </submittedName>
</protein>
<proteinExistence type="predicted"/>
<dbReference type="eggNOG" id="COG1764">
    <property type="taxonomic scope" value="Bacteria"/>
</dbReference>
<accession>A0A1I4WLI9</accession>
<organism evidence="1 2">
    <name type="scientific">Actinomadura madurae</name>
    <dbReference type="NCBI Taxonomy" id="1993"/>
    <lineage>
        <taxon>Bacteria</taxon>
        <taxon>Bacillati</taxon>
        <taxon>Actinomycetota</taxon>
        <taxon>Actinomycetes</taxon>
        <taxon>Streptosporangiales</taxon>
        <taxon>Thermomonosporaceae</taxon>
        <taxon>Actinomadura</taxon>
    </lineage>
</organism>